<dbReference type="OrthoDB" id="9783154at2"/>
<keyword evidence="7" id="KW-1185">Reference proteome</keyword>
<protein>
    <submittedName>
        <fullName evidence="6">Arylsulfatase</fullName>
        <ecNumber evidence="6">3.1.6.1</ecNumber>
    </submittedName>
</protein>
<evidence type="ECO:0000256" key="2">
    <source>
        <dbReference type="ARBA" id="ARBA00022723"/>
    </source>
</evidence>
<comment type="caution">
    <text evidence="6">The sequence shown here is derived from an EMBL/GenBank/DDBJ whole genome shotgun (WGS) entry which is preliminary data.</text>
</comment>
<dbReference type="AlphaFoldDB" id="A0A5C5WRU4"/>
<name>A0A5C5WRU4_9BACT</name>
<evidence type="ECO:0000256" key="4">
    <source>
        <dbReference type="ARBA" id="ARBA00022837"/>
    </source>
</evidence>
<dbReference type="InterPro" id="IPR017850">
    <property type="entry name" value="Alkaline_phosphatase_core_sf"/>
</dbReference>
<dbReference type="InterPro" id="IPR024607">
    <property type="entry name" value="Sulfatase_CS"/>
</dbReference>
<dbReference type="Proteomes" id="UP000316598">
    <property type="component" value="Unassembled WGS sequence"/>
</dbReference>
<evidence type="ECO:0000256" key="1">
    <source>
        <dbReference type="ARBA" id="ARBA00008779"/>
    </source>
</evidence>
<keyword evidence="3 6" id="KW-0378">Hydrolase</keyword>
<organism evidence="6 7">
    <name type="scientific">Rubripirellula amarantea</name>
    <dbReference type="NCBI Taxonomy" id="2527999"/>
    <lineage>
        <taxon>Bacteria</taxon>
        <taxon>Pseudomonadati</taxon>
        <taxon>Planctomycetota</taxon>
        <taxon>Planctomycetia</taxon>
        <taxon>Pirellulales</taxon>
        <taxon>Pirellulaceae</taxon>
        <taxon>Rubripirellula</taxon>
    </lineage>
</organism>
<dbReference type="SUPFAM" id="SSF53649">
    <property type="entry name" value="Alkaline phosphatase-like"/>
    <property type="match status" value="1"/>
</dbReference>
<evidence type="ECO:0000259" key="5">
    <source>
        <dbReference type="Pfam" id="PF00884"/>
    </source>
</evidence>
<feature type="domain" description="Sulfatase N-terminal" evidence="5">
    <location>
        <begin position="58"/>
        <end position="404"/>
    </location>
</feature>
<dbReference type="InterPro" id="IPR000917">
    <property type="entry name" value="Sulfatase_N"/>
</dbReference>
<evidence type="ECO:0000256" key="3">
    <source>
        <dbReference type="ARBA" id="ARBA00022801"/>
    </source>
</evidence>
<dbReference type="Gene3D" id="3.40.720.10">
    <property type="entry name" value="Alkaline Phosphatase, subunit A"/>
    <property type="match status" value="1"/>
</dbReference>
<comment type="similarity">
    <text evidence="1">Belongs to the sulfatase family.</text>
</comment>
<evidence type="ECO:0000313" key="6">
    <source>
        <dbReference type="EMBL" id="TWT52881.1"/>
    </source>
</evidence>
<dbReference type="InterPro" id="IPR050738">
    <property type="entry name" value="Sulfatase"/>
</dbReference>
<dbReference type="Pfam" id="PF00884">
    <property type="entry name" value="Sulfatase"/>
    <property type="match status" value="1"/>
</dbReference>
<evidence type="ECO:0000313" key="7">
    <source>
        <dbReference type="Proteomes" id="UP000316598"/>
    </source>
</evidence>
<sequence>MFRCWFERRYQATILSANLADNVSQPTANRSNEDMKLLFATMVLCLTSFALHADEPANIVLIIADDLGYGETGMMANQEIPTPHIDALAARGVRCTAGYVTSSYCSPSRAGIMTGRYQSRFGYDRNPVGKQNLDDSAGLPNDQTTFVRLLADAGYKTGLVGKWHLGSTQSKRPTSRGFGSFYGFLHEGHFYVPGPPFEKVWTMVRDKTLKPGERVRKDMIVRGNYAPISEPDYNADNPVYRETETLEQFDYLTDAITDEALSFIEEHHDKPFCLTVAYNAVHSPMQAKASDVQTVDHISDIQRRIFAGMLVALDRGVGRVSDAIETLSLTRKTLVVFVSDNGGPTQELTSSNAPLRGGKGSLYEGGIRVPMLWSMPGRIAEGKTEDRPVLSLDIAATALDLAGIEPVEGADGQSIFSWINDATKPSPHQTIFWRMPRDKLALRHQDWKIVRLSAGDSVQLYHLGTDLSETKDLASQEPAMLSKLIDRWESINAQMAPETD</sequence>
<proteinExistence type="inferred from homology"/>
<keyword evidence="2" id="KW-0479">Metal-binding</keyword>
<dbReference type="PANTHER" id="PTHR42693">
    <property type="entry name" value="ARYLSULFATASE FAMILY MEMBER"/>
    <property type="match status" value="1"/>
</dbReference>
<dbReference type="GO" id="GO:0004065">
    <property type="term" value="F:arylsulfatase activity"/>
    <property type="evidence" value="ECO:0007669"/>
    <property type="project" value="UniProtKB-EC"/>
</dbReference>
<dbReference type="EMBL" id="SJPI01000001">
    <property type="protein sequence ID" value="TWT52881.1"/>
    <property type="molecule type" value="Genomic_DNA"/>
</dbReference>
<dbReference type="GO" id="GO:0046872">
    <property type="term" value="F:metal ion binding"/>
    <property type="evidence" value="ECO:0007669"/>
    <property type="project" value="UniProtKB-KW"/>
</dbReference>
<dbReference type="Gene3D" id="3.30.1120.10">
    <property type="match status" value="1"/>
</dbReference>
<accession>A0A5C5WRU4</accession>
<keyword evidence="4" id="KW-0106">Calcium</keyword>
<dbReference type="PROSITE" id="PS00149">
    <property type="entry name" value="SULFATASE_2"/>
    <property type="match status" value="1"/>
</dbReference>
<reference evidence="6 7" key="1">
    <citation type="submission" date="2019-02" db="EMBL/GenBank/DDBJ databases">
        <title>Deep-cultivation of Planctomycetes and their phenomic and genomic characterization uncovers novel biology.</title>
        <authorList>
            <person name="Wiegand S."/>
            <person name="Jogler M."/>
            <person name="Boedeker C."/>
            <person name="Pinto D."/>
            <person name="Vollmers J."/>
            <person name="Rivas-Marin E."/>
            <person name="Kohn T."/>
            <person name="Peeters S.H."/>
            <person name="Heuer A."/>
            <person name="Rast P."/>
            <person name="Oberbeckmann S."/>
            <person name="Bunk B."/>
            <person name="Jeske O."/>
            <person name="Meyerdierks A."/>
            <person name="Storesund J.E."/>
            <person name="Kallscheuer N."/>
            <person name="Luecker S."/>
            <person name="Lage O.M."/>
            <person name="Pohl T."/>
            <person name="Merkel B.J."/>
            <person name="Hornburger P."/>
            <person name="Mueller R.-W."/>
            <person name="Bruemmer F."/>
            <person name="Labrenz M."/>
            <person name="Spormann A.M."/>
            <person name="Op Den Camp H."/>
            <person name="Overmann J."/>
            <person name="Amann R."/>
            <person name="Jetten M.S.M."/>
            <person name="Mascher T."/>
            <person name="Medema M.H."/>
            <person name="Devos D.P."/>
            <person name="Kaster A.-K."/>
            <person name="Ovreas L."/>
            <person name="Rohde M."/>
            <person name="Galperin M.Y."/>
            <person name="Jogler C."/>
        </authorList>
    </citation>
    <scope>NUCLEOTIDE SEQUENCE [LARGE SCALE GENOMIC DNA]</scope>
    <source>
        <strain evidence="6 7">Pla22</strain>
    </source>
</reference>
<gene>
    <name evidence="6" type="primary">atsA_5</name>
    <name evidence="6" type="ORF">Pla22_05090</name>
</gene>
<dbReference type="PANTHER" id="PTHR42693:SF53">
    <property type="entry name" value="ENDO-4-O-SULFATASE"/>
    <property type="match status" value="1"/>
</dbReference>
<dbReference type="EC" id="3.1.6.1" evidence="6"/>